<name>A0A1C3ZHR3_9BACI</name>
<evidence type="ECO:0000256" key="6">
    <source>
        <dbReference type="ARBA" id="ARBA00022723"/>
    </source>
</evidence>
<dbReference type="EMBL" id="FMAU01000001">
    <property type="protein sequence ID" value="SCB81949.1"/>
    <property type="molecule type" value="Genomic_DNA"/>
</dbReference>
<reference evidence="13" key="1">
    <citation type="submission" date="2016-08" db="EMBL/GenBank/DDBJ databases">
        <authorList>
            <person name="Varghese N."/>
            <person name="Submissions Spin"/>
        </authorList>
    </citation>
    <scope>NUCLEOTIDE SEQUENCE [LARGE SCALE GENOMIC DNA]</scope>
    <source>
        <strain evidence="13">SGD-1123</strain>
    </source>
</reference>
<dbReference type="GO" id="GO:0005829">
    <property type="term" value="C:cytosol"/>
    <property type="evidence" value="ECO:0007669"/>
    <property type="project" value="TreeGrafter"/>
</dbReference>
<evidence type="ECO:0000259" key="11">
    <source>
        <dbReference type="Pfam" id="PF04909"/>
    </source>
</evidence>
<proteinExistence type="inferred from homology"/>
<dbReference type="InterPro" id="IPR006680">
    <property type="entry name" value="Amidohydro-rel"/>
</dbReference>
<evidence type="ECO:0000256" key="9">
    <source>
        <dbReference type="ARBA" id="ARBA00023239"/>
    </source>
</evidence>
<protein>
    <recommendedName>
        <fullName evidence="5">2-amino-3-carboxymuconate-6-semialdehyde decarboxylase</fullName>
        <ecNumber evidence="4">4.1.1.45</ecNumber>
    </recommendedName>
    <alternativeName>
        <fullName evidence="10">Picolinate carboxylase</fullName>
    </alternativeName>
</protein>
<evidence type="ECO:0000313" key="13">
    <source>
        <dbReference type="Proteomes" id="UP000181997"/>
    </source>
</evidence>
<evidence type="ECO:0000256" key="7">
    <source>
        <dbReference type="ARBA" id="ARBA00022793"/>
    </source>
</evidence>
<dbReference type="InterPro" id="IPR032465">
    <property type="entry name" value="ACMSD"/>
</dbReference>
<keyword evidence="6" id="KW-0479">Metal-binding</keyword>
<dbReference type="Pfam" id="PF04909">
    <property type="entry name" value="Amidohydro_2"/>
    <property type="match status" value="1"/>
</dbReference>
<dbReference type="PANTHER" id="PTHR21240">
    <property type="entry name" value="2-AMINO-3-CARBOXYLMUCONATE-6-SEMIALDEHYDE DECARBOXYLASE"/>
    <property type="match status" value="1"/>
</dbReference>
<dbReference type="Proteomes" id="UP000181997">
    <property type="component" value="Unassembled WGS sequence"/>
</dbReference>
<feature type="domain" description="Amidohydrolase-related" evidence="11">
    <location>
        <begin position="5"/>
        <end position="329"/>
    </location>
</feature>
<dbReference type="GO" id="GO:0016787">
    <property type="term" value="F:hydrolase activity"/>
    <property type="evidence" value="ECO:0007669"/>
    <property type="project" value="InterPro"/>
</dbReference>
<evidence type="ECO:0000256" key="3">
    <source>
        <dbReference type="ARBA" id="ARBA00011245"/>
    </source>
</evidence>
<evidence type="ECO:0000256" key="2">
    <source>
        <dbReference type="ARBA" id="ARBA00005871"/>
    </source>
</evidence>
<keyword evidence="13" id="KW-1185">Reference proteome</keyword>
<dbReference type="RefSeq" id="WP_176716077.1">
    <property type="nucleotide sequence ID" value="NZ_FMAU01000001.1"/>
</dbReference>
<organism evidence="12 13">
    <name type="scientific">[Bacillus] enclensis</name>
    <dbReference type="NCBI Taxonomy" id="1402860"/>
    <lineage>
        <taxon>Bacteria</taxon>
        <taxon>Bacillati</taxon>
        <taxon>Bacillota</taxon>
        <taxon>Bacilli</taxon>
        <taxon>Bacillales</taxon>
        <taxon>Bacillaceae</taxon>
        <taxon>Rossellomorea</taxon>
    </lineage>
</organism>
<keyword evidence="8" id="KW-0862">Zinc</keyword>
<comment type="similarity">
    <text evidence="2">Belongs to the metallo-dependent hydrolases superfamily. ACMSD family.</text>
</comment>
<evidence type="ECO:0000256" key="5">
    <source>
        <dbReference type="ARBA" id="ARBA00021214"/>
    </source>
</evidence>
<dbReference type="GO" id="GO:0019748">
    <property type="term" value="P:secondary metabolic process"/>
    <property type="evidence" value="ECO:0007669"/>
    <property type="project" value="TreeGrafter"/>
</dbReference>
<evidence type="ECO:0000256" key="4">
    <source>
        <dbReference type="ARBA" id="ARBA00012365"/>
    </source>
</evidence>
<comment type="pathway">
    <text evidence="1">Secondary metabolite metabolism; quinolate metabolism.</text>
</comment>
<dbReference type="SUPFAM" id="SSF51556">
    <property type="entry name" value="Metallo-dependent hydrolases"/>
    <property type="match status" value="1"/>
</dbReference>
<keyword evidence="9" id="KW-0456">Lyase</keyword>
<evidence type="ECO:0000256" key="10">
    <source>
        <dbReference type="ARBA" id="ARBA00031120"/>
    </source>
</evidence>
<evidence type="ECO:0000256" key="1">
    <source>
        <dbReference type="ARBA" id="ARBA00005079"/>
    </source>
</evidence>
<dbReference type="Gene3D" id="3.20.20.140">
    <property type="entry name" value="Metal-dependent hydrolases"/>
    <property type="match status" value="1"/>
</dbReference>
<comment type="subunit">
    <text evidence="3">Monomer.</text>
</comment>
<dbReference type="AlphaFoldDB" id="A0A1C3ZHR3"/>
<accession>A0A1C3ZHR3</accession>
<dbReference type="EC" id="4.1.1.45" evidence="4"/>
<dbReference type="PANTHER" id="PTHR21240:SF27">
    <property type="entry name" value="2-AMINO-3-CARBOXYMUCONATE-6-SEMIALDEHYDE DECARBOXYLASE"/>
    <property type="match status" value="1"/>
</dbReference>
<sequence length="336" mass="38192">MEMRIDFHTHIIPENFSELTKRFSGEKWPTLERTCACGANIMIAGNVFREVTDQVWSAEKRIKDMEREGVDMQVLSPIPVTFSYWAPAEEAETLARVQNDFIADIVNQYPSRFIGMGAVPMQNVEVAIREMDRCKHELGLSGIEIGTNINGVNLDDPCFIEFFEMAEKWEVPLFIHPWETLGKERMPRHNLMYTVGMPSETALAGASLILGGIMDKFPRLKICLAHGGGALPYLLPRLDQGWKVWPHLRLLDKPPSHYAKQFYFDSLVNEPVNLNYLIQNFGHERIIMGSDYPFLLREVPPGKIIDETVGLSKEQTEAMLGKNALRFLNIPVKVGS</sequence>
<gene>
    <name evidence="12" type="ORF">GA0061094_0723</name>
</gene>
<evidence type="ECO:0000256" key="8">
    <source>
        <dbReference type="ARBA" id="ARBA00022833"/>
    </source>
</evidence>
<dbReference type="GO" id="GO:0046872">
    <property type="term" value="F:metal ion binding"/>
    <property type="evidence" value="ECO:0007669"/>
    <property type="project" value="UniProtKB-KW"/>
</dbReference>
<keyword evidence="7" id="KW-0210">Decarboxylase</keyword>
<evidence type="ECO:0000313" key="12">
    <source>
        <dbReference type="EMBL" id="SCB81949.1"/>
    </source>
</evidence>
<dbReference type="GO" id="GO:0001760">
    <property type="term" value="F:aminocarboxymuconate-semialdehyde decarboxylase activity"/>
    <property type="evidence" value="ECO:0007669"/>
    <property type="project" value="UniProtKB-EC"/>
</dbReference>
<dbReference type="InterPro" id="IPR032466">
    <property type="entry name" value="Metal_Hydrolase"/>
</dbReference>